<dbReference type="eggNOG" id="COG4395">
    <property type="taxonomic scope" value="Bacteria"/>
</dbReference>
<feature type="domain" description="Tim44-like" evidence="4">
    <location>
        <begin position="176"/>
        <end position="321"/>
    </location>
</feature>
<protein>
    <submittedName>
        <fullName evidence="5">Transport protein, Tim44-like domain, putative</fullName>
    </submittedName>
</protein>
<dbReference type="Gene3D" id="3.10.450.240">
    <property type="match status" value="1"/>
</dbReference>
<dbReference type="EMBL" id="CP001124">
    <property type="protein sequence ID" value="ACH38031.1"/>
    <property type="molecule type" value="Genomic_DNA"/>
</dbReference>
<keyword evidence="3" id="KW-0732">Signal</keyword>
<keyword evidence="2" id="KW-1133">Transmembrane helix</keyword>
<evidence type="ECO:0000313" key="5">
    <source>
        <dbReference type="EMBL" id="ACH38031.1"/>
    </source>
</evidence>
<dbReference type="RefSeq" id="WP_012529445.1">
    <property type="nucleotide sequence ID" value="NC_011146.1"/>
</dbReference>
<evidence type="ECO:0000259" key="4">
    <source>
        <dbReference type="SMART" id="SM00978"/>
    </source>
</evidence>
<proteinExistence type="predicted"/>
<dbReference type="AlphaFoldDB" id="B5EGG6"/>
<dbReference type="Pfam" id="PF04280">
    <property type="entry name" value="Tim44"/>
    <property type="match status" value="1"/>
</dbReference>
<feature type="signal peptide" evidence="3">
    <location>
        <begin position="1"/>
        <end position="22"/>
    </location>
</feature>
<dbReference type="OrthoDB" id="9811434at2"/>
<keyword evidence="6" id="KW-1185">Reference proteome</keyword>
<dbReference type="InterPro" id="IPR032710">
    <property type="entry name" value="NTF2-like_dom_sf"/>
</dbReference>
<feature type="compositionally biased region" description="Low complexity" evidence="1">
    <location>
        <begin position="36"/>
        <end position="46"/>
    </location>
</feature>
<feature type="transmembrane region" description="Helical" evidence="2">
    <location>
        <begin position="108"/>
        <end position="131"/>
    </location>
</feature>
<organism evidence="5 6">
    <name type="scientific">Citrifermentans bemidjiense (strain ATCC BAA-1014 / DSM 16622 / JCM 12645 / Bem)</name>
    <name type="common">Geobacter bemidjiensis</name>
    <dbReference type="NCBI Taxonomy" id="404380"/>
    <lineage>
        <taxon>Bacteria</taxon>
        <taxon>Pseudomonadati</taxon>
        <taxon>Thermodesulfobacteriota</taxon>
        <taxon>Desulfuromonadia</taxon>
        <taxon>Geobacterales</taxon>
        <taxon>Geobacteraceae</taxon>
        <taxon>Citrifermentans</taxon>
    </lineage>
</organism>
<feature type="chain" id="PRO_5002832502" evidence="3">
    <location>
        <begin position="23"/>
        <end position="322"/>
    </location>
</feature>
<keyword evidence="2" id="KW-0472">Membrane</keyword>
<feature type="compositionally biased region" description="Pro residues" evidence="1">
    <location>
        <begin position="62"/>
        <end position="73"/>
    </location>
</feature>
<dbReference type="STRING" id="404380.Gbem_1010"/>
<feature type="region of interest" description="Disordered" evidence="1">
    <location>
        <begin position="29"/>
        <end position="75"/>
    </location>
</feature>
<dbReference type="SUPFAM" id="SSF54427">
    <property type="entry name" value="NTF2-like"/>
    <property type="match status" value="1"/>
</dbReference>
<dbReference type="Proteomes" id="UP000008825">
    <property type="component" value="Chromosome"/>
</dbReference>
<dbReference type="PANTHER" id="PTHR41542:SF1">
    <property type="entry name" value="BLL5807 PROTEIN"/>
    <property type="match status" value="1"/>
</dbReference>
<name>B5EGG6_CITBB</name>
<sequence length="322" mass="35267">MNRYLGRSAIVMVLLAMVLLVAEQNADARAGGGRSFGSRGSRSYSRPVAPPSQSPSRQYAPSPTPSPMTPPYQQPSRGFGGFGRSLLGGLAGGFLGGMLFRSLGFGGGMGMGGGIGLFDILLLAGIAYLIYRMVKKKREPETDVYGQRPNVIDIDHYQVSQGSAQSLGYQQAQDEVEEGLSHIRQMDPSFDEGRFNDAVMDMFFKIQGAWMNRDLSGVSALFTDEMRAAMQGDVDQLLRDKRVNRLENIAVRNVEISEAWQESGKDFITALIYANLLDYTTDDATGAVVSGSKADPVKFEEYWTFTRTVGNNPWKLSAINQK</sequence>
<keyword evidence="2" id="KW-0812">Transmembrane</keyword>
<accession>B5EGG6</accession>
<evidence type="ECO:0000313" key="6">
    <source>
        <dbReference type="Proteomes" id="UP000008825"/>
    </source>
</evidence>
<dbReference type="SMART" id="SM00978">
    <property type="entry name" value="Tim44"/>
    <property type="match status" value="1"/>
</dbReference>
<evidence type="ECO:0000256" key="1">
    <source>
        <dbReference type="SAM" id="MobiDB-lite"/>
    </source>
</evidence>
<dbReference type="HOGENOM" id="CLU_066429_0_0_7"/>
<gene>
    <name evidence="5" type="ordered locus">Gbem_1010</name>
</gene>
<dbReference type="PANTHER" id="PTHR41542">
    <property type="entry name" value="BLL5807 PROTEIN"/>
    <property type="match status" value="1"/>
</dbReference>
<dbReference type="InterPro" id="IPR007379">
    <property type="entry name" value="Tim44-like_dom"/>
</dbReference>
<reference evidence="5 6" key="2">
    <citation type="journal article" date="2010" name="BMC Genomics">
        <title>The genome of Geobacter bemidjiensis, exemplar for the subsurface clade of Geobacter species that predominate in Fe(III)-reducing subsurface environments.</title>
        <authorList>
            <person name="Aklujkar M."/>
            <person name="Young N.D."/>
            <person name="Holmes D."/>
            <person name="Chavan M."/>
            <person name="Risso C."/>
            <person name="Kiss H.E."/>
            <person name="Han C.S."/>
            <person name="Land M.L."/>
            <person name="Lovley D.R."/>
        </authorList>
    </citation>
    <scope>NUCLEOTIDE SEQUENCE [LARGE SCALE GENOMIC DNA]</scope>
    <source>
        <strain evidence="6">ATCC BAA-1014 / DSM 16622 / JCM 12645 / Bem</strain>
    </source>
</reference>
<reference evidence="5 6" key="1">
    <citation type="submission" date="2008-07" db="EMBL/GenBank/DDBJ databases">
        <title>Complete sequence of Geobacter bemidjiensis BEM.</title>
        <authorList>
            <consortium name="US DOE Joint Genome Institute"/>
            <person name="Lucas S."/>
            <person name="Copeland A."/>
            <person name="Lapidus A."/>
            <person name="Glavina del Rio T."/>
            <person name="Dalin E."/>
            <person name="Tice H."/>
            <person name="Bruce D."/>
            <person name="Goodwin L."/>
            <person name="Pitluck S."/>
            <person name="Kiss H."/>
            <person name="Brettin T."/>
            <person name="Detter J.C."/>
            <person name="Han C."/>
            <person name="Kuske C.R."/>
            <person name="Schmutz J."/>
            <person name="Larimer F."/>
            <person name="Land M."/>
            <person name="Hauser L."/>
            <person name="Kyrpides N."/>
            <person name="Lykidis A."/>
            <person name="Lovley D."/>
            <person name="Richardson P."/>
        </authorList>
    </citation>
    <scope>NUCLEOTIDE SEQUENCE [LARGE SCALE GENOMIC DNA]</scope>
    <source>
        <strain evidence="6">ATCC BAA-1014 / DSM 16622 / JCM 12645 / Bem</strain>
    </source>
</reference>
<dbReference type="KEGG" id="gbm:Gbem_1010"/>
<evidence type="ECO:0000256" key="3">
    <source>
        <dbReference type="SAM" id="SignalP"/>
    </source>
</evidence>
<evidence type="ECO:0000256" key="2">
    <source>
        <dbReference type="SAM" id="Phobius"/>
    </source>
</evidence>